<feature type="transmembrane region" description="Helical" evidence="12">
    <location>
        <begin position="51"/>
        <end position="69"/>
    </location>
</feature>
<evidence type="ECO:0000256" key="2">
    <source>
        <dbReference type="ARBA" id="ARBA00022547"/>
    </source>
</evidence>
<evidence type="ECO:0000313" key="16">
    <source>
        <dbReference type="EMBL" id="HGB13940.1"/>
    </source>
</evidence>
<keyword evidence="4 12" id="KW-0375">Hydrogen ion transport</keyword>
<keyword evidence="3 12" id="KW-0812">Transmembrane</keyword>
<evidence type="ECO:0000256" key="7">
    <source>
        <dbReference type="ARBA" id="ARBA00023136"/>
    </source>
</evidence>
<keyword evidence="2 12" id="KW-0138">CF(0)</keyword>
<evidence type="ECO:0000256" key="11">
    <source>
        <dbReference type="ARBA" id="ARBA00037847"/>
    </source>
</evidence>
<evidence type="ECO:0000256" key="14">
    <source>
        <dbReference type="SAM" id="Coils"/>
    </source>
</evidence>
<dbReference type="PANTHER" id="PTHR34264">
    <property type="entry name" value="ATP SYNTHASE SUBUNIT B, CHLOROPLASTIC"/>
    <property type="match status" value="1"/>
</dbReference>
<keyword evidence="6 12" id="KW-0406">Ion transport</keyword>
<dbReference type="GO" id="GO:0046933">
    <property type="term" value="F:proton-transporting ATP synthase activity, rotational mechanism"/>
    <property type="evidence" value="ECO:0007669"/>
    <property type="project" value="UniProtKB-UniRule"/>
</dbReference>
<accession>A0A7C3SHW4</accession>
<keyword evidence="7 12" id="KW-0472">Membrane</keyword>
<comment type="function">
    <text evidence="9 12">F(1)F(0) ATP synthase produces ATP from ADP in the presence of a proton or sodium gradient. F-type ATPases consist of two structural domains, F(1) containing the extramembraneous catalytic core and F(0) containing the membrane proton channel, linked together by a central stalk and a peripheral stalk. During catalysis, ATP synthesis in the catalytic domain of F(1) is coupled via a rotary mechanism of the central stalk subunits to proton translocation.</text>
</comment>
<reference evidence="16" key="1">
    <citation type="journal article" date="2020" name="mSystems">
        <title>Genome- and Community-Level Interaction Insights into Carbon Utilization and Element Cycling Functions of Hydrothermarchaeota in Hydrothermal Sediment.</title>
        <authorList>
            <person name="Zhou Z."/>
            <person name="Liu Y."/>
            <person name="Xu W."/>
            <person name="Pan J."/>
            <person name="Luo Z.H."/>
            <person name="Li M."/>
        </authorList>
    </citation>
    <scope>NUCLEOTIDE SEQUENCE [LARGE SCALE GENOMIC DNA]</scope>
    <source>
        <strain evidence="16">SpSt-776</strain>
    </source>
</reference>
<dbReference type="PANTHER" id="PTHR34264:SF3">
    <property type="entry name" value="ATP SYNTHASE SUBUNIT B, CHLOROPLASTIC"/>
    <property type="match status" value="1"/>
</dbReference>
<keyword evidence="8 12" id="KW-0066">ATP synthesis</keyword>
<evidence type="ECO:0000256" key="12">
    <source>
        <dbReference type="HAMAP-Rule" id="MF_01398"/>
    </source>
</evidence>
<proteinExistence type="inferred from homology"/>
<dbReference type="CDD" id="cd06503">
    <property type="entry name" value="ATP-synt_Fo_b"/>
    <property type="match status" value="1"/>
</dbReference>
<protein>
    <recommendedName>
        <fullName evidence="12">ATP synthase subunit b</fullName>
    </recommendedName>
    <alternativeName>
        <fullName evidence="12">ATP synthase F(0) sector subunit b</fullName>
    </alternativeName>
    <alternativeName>
        <fullName evidence="12">ATPase subunit I</fullName>
    </alternativeName>
    <alternativeName>
        <fullName evidence="12">F-type ATPase subunit b</fullName>
        <shortName evidence="12">F-ATPase subunit b</shortName>
    </alternativeName>
</protein>
<gene>
    <name evidence="12" type="primary">atpF</name>
    <name evidence="16" type="ORF">ENV62_01680</name>
</gene>
<dbReference type="GO" id="GO:0012505">
    <property type="term" value="C:endomembrane system"/>
    <property type="evidence" value="ECO:0007669"/>
    <property type="project" value="UniProtKB-SubCell"/>
</dbReference>
<evidence type="ECO:0000256" key="13">
    <source>
        <dbReference type="RuleBase" id="RU003848"/>
    </source>
</evidence>
<evidence type="ECO:0000256" key="15">
    <source>
        <dbReference type="SAM" id="MobiDB-lite"/>
    </source>
</evidence>
<comment type="caution">
    <text evidence="12">Lacks conserved residue(s) required for the propagation of feature annotation.</text>
</comment>
<dbReference type="GO" id="GO:0005886">
    <property type="term" value="C:plasma membrane"/>
    <property type="evidence" value="ECO:0007669"/>
    <property type="project" value="UniProtKB-SubCell"/>
</dbReference>
<keyword evidence="5 12" id="KW-1133">Transmembrane helix</keyword>
<feature type="coiled-coil region" evidence="14">
    <location>
        <begin position="127"/>
        <end position="161"/>
    </location>
</feature>
<evidence type="ECO:0000256" key="5">
    <source>
        <dbReference type="ARBA" id="ARBA00022989"/>
    </source>
</evidence>
<evidence type="ECO:0000256" key="8">
    <source>
        <dbReference type="ARBA" id="ARBA00023310"/>
    </source>
</evidence>
<keyword evidence="12" id="KW-1003">Cell membrane</keyword>
<comment type="subcellular location">
    <subcellularLocation>
        <location evidence="12">Cell membrane</location>
        <topology evidence="12">Single-pass membrane protein</topology>
    </subcellularLocation>
    <subcellularLocation>
        <location evidence="11">Endomembrane system</location>
        <topology evidence="11">Single-pass membrane protein</topology>
    </subcellularLocation>
</comment>
<dbReference type="EMBL" id="DTHB01000016">
    <property type="protein sequence ID" value="HGB13940.1"/>
    <property type="molecule type" value="Genomic_DNA"/>
</dbReference>
<evidence type="ECO:0000256" key="3">
    <source>
        <dbReference type="ARBA" id="ARBA00022692"/>
    </source>
</evidence>
<comment type="caution">
    <text evidence="16">The sequence shown here is derived from an EMBL/GenBank/DDBJ whole genome shotgun (WGS) entry which is preliminary data.</text>
</comment>
<feature type="transmembrane region" description="Helical" evidence="12">
    <location>
        <begin position="89"/>
        <end position="107"/>
    </location>
</feature>
<name>A0A7C3SHW4_9BACT</name>
<evidence type="ECO:0000256" key="4">
    <source>
        <dbReference type="ARBA" id="ARBA00022781"/>
    </source>
</evidence>
<dbReference type="GO" id="GO:0045259">
    <property type="term" value="C:proton-transporting ATP synthase complex"/>
    <property type="evidence" value="ECO:0007669"/>
    <property type="project" value="UniProtKB-KW"/>
</dbReference>
<organism evidence="16">
    <name type="scientific">Desulfobacca acetoxidans</name>
    <dbReference type="NCBI Taxonomy" id="60893"/>
    <lineage>
        <taxon>Bacteria</taxon>
        <taxon>Pseudomonadati</taxon>
        <taxon>Thermodesulfobacteriota</taxon>
        <taxon>Desulfobaccia</taxon>
        <taxon>Desulfobaccales</taxon>
        <taxon>Desulfobaccaceae</taxon>
        <taxon>Desulfobacca</taxon>
    </lineage>
</organism>
<evidence type="ECO:0000256" key="6">
    <source>
        <dbReference type="ARBA" id="ARBA00023065"/>
    </source>
</evidence>
<dbReference type="AlphaFoldDB" id="A0A7C3SHW4"/>
<comment type="similarity">
    <text evidence="12 13">Belongs to the ATPase B chain family.</text>
</comment>
<feature type="compositionally biased region" description="Gly residues" evidence="15">
    <location>
        <begin position="14"/>
        <end position="24"/>
    </location>
</feature>
<feature type="region of interest" description="Disordered" evidence="15">
    <location>
        <begin position="1"/>
        <end position="34"/>
    </location>
</feature>
<comment type="function">
    <text evidence="10">Component of the F(0) channel, it forms part of the peripheral stalk, linking F(1) to F(0). The b'-subunit is a diverged and duplicated form of b found in plants and photosynthetic bacteria.</text>
</comment>
<comment type="subunit">
    <text evidence="12">F-type ATPases have 2 components, F(1) - the catalytic core - and F(0) - the membrane proton channel. F(1) has five subunits: alpha(3), beta(3), gamma(1), delta(1), epsilon(1). F(0) has three main subunits: a(1), b(2) and c(10-14). The alpha and beta chains form an alternating ring which encloses part of the gamma chain. F(1) is attached to F(0) by a central stalk formed by the gamma and epsilon chains, while a peripheral stalk is formed by the delta and b chains.</text>
</comment>
<evidence type="ECO:0000256" key="9">
    <source>
        <dbReference type="ARBA" id="ARBA00025198"/>
    </source>
</evidence>
<keyword evidence="14" id="KW-0175">Coiled coil</keyword>
<keyword evidence="1 12" id="KW-0813">Transport</keyword>
<evidence type="ECO:0000256" key="10">
    <source>
        <dbReference type="ARBA" id="ARBA00025614"/>
    </source>
</evidence>
<dbReference type="HAMAP" id="MF_01398">
    <property type="entry name" value="ATP_synth_b_bprime"/>
    <property type="match status" value="1"/>
</dbReference>
<dbReference type="InterPro" id="IPR002146">
    <property type="entry name" value="ATP_synth_b/b'su_bac/chlpt"/>
</dbReference>
<sequence>MGQGGEKNQRGHGQSPGGFAGPGPGLCASTGRQDHGEGTLMKVGRLSKPQPVVAFLAGVAWLLLAGVALGAEAAGEHGGVTPEKITDLLWRTINFAVFAGILGYLLFKKFPVKDFFAKRSQEIAQTLSELEARKAAAALALKEAEERLAQVAAEREQIIQQFREEGELEKAKIIEKAEMVAARIKEMAAFSIAQETKKAAQQLKQEVALQAAQLAEELIKKHITPADQQRLVDEYLEKVVEKH</sequence>
<dbReference type="Pfam" id="PF00430">
    <property type="entry name" value="ATP-synt_B"/>
    <property type="match status" value="1"/>
</dbReference>
<evidence type="ECO:0000256" key="1">
    <source>
        <dbReference type="ARBA" id="ARBA00022448"/>
    </source>
</evidence>